<dbReference type="PATRIC" id="fig|698738.3.peg.3452"/>
<dbReference type="GO" id="GO:0016407">
    <property type="term" value="F:acetyltransferase activity"/>
    <property type="evidence" value="ECO:0007669"/>
    <property type="project" value="InterPro"/>
</dbReference>
<dbReference type="STRING" id="698738.OLEAN_C33210"/>
<comment type="similarity">
    <text evidence="1 2">Belongs to the arylamine N-acetyltransferase family.</text>
</comment>
<dbReference type="Gene3D" id="2.40.128.150">
    <property type="entry name" value="Cysteine proteinases"/>
    <property type="match status" value="1"/>
</dbReference>
<dbReference type="KEGG" id="oai:OLEAN_C33210"/>
<dbReference type="InterPro" id="IPR038765">
    <property type="entry name" value="Papain-like_cys_pep_sf"/>
</dbReference>
<dbReference type="HOGENOM" id="CLU_049918_1_1_6"/>
<evidence type="ECO:0000256" key="2">
    <source>
        <dbReference type="RuleBase" id="RU003452"/>
    </source>
</evidence>
<dbReference type="EMBL" id="FO203512">
    <property type="protein sequence ID" value="CCK77497.1"/>
    <property type="molecule type" value="Genomic_DNA"/>
</dbReference>
<name>R4YR14_OLEAN</name>
<dbReference type="PRINTS" id="PR01543">
    <property type="entry name" value="ANATRNSFRASE"/>
</dbReference>
<keyword evidence="4" id="KW-1185">Reference proteome</keyword>
<dbReference type="Pfam" id="PF00797">
    <property type="entry name" value="Acetyltransf_2"/>
    <property type="match status" value="1"/>
</dbReference>
<evidence type="ECO:0000313" key="3">
    <source>
        <dbReference type="EMBL" id="CCK77497.1"/>
    </source>
</evidence>
<dbReference type="InterPro" id="IPR001447">
    <property type="entry name" value="Arylamine_N-AcTrfase"/>
</dbReference>
<dbReference type="Gene3D" id="3.30.2140.10">
    <property type="entry name" value="Arylamine N-acetyltransferase"/>
    <property type="match status" value="1"/>
</dbReference>
<dbReference type="SUPFAM" id="SSF54001">
    <property type="entry name" value="Cysteine proteinases"/>
    <property type="match status" value="1"/>
</dbReference>
<dbReference type="PANTHER" id="PTHR11786:SF0">
    <property type="entry name" value="ARYLAMINE N-ACETYLTRANSFERASE 4-RELATED"/>
    <property type="match status" value="1"/>
</dbReference>
<sequence length="274" mass="31303">MTNSLTLQTMVNAYLTDLELIPSIDIEFLNELQSKHIARYSFNSLAVVLGQDISLDINVIFNKIVERQRGGYCFEHNKLVLNVLSELGFEVRLLMAKVIYNRDVDVARTHRITLLNFEGDDYIVDAGFGHFGARLPVKLELGLEQDQGDAIYRIIQNSKNDYCYQVFKEDTFFTLYTFNLHHYSEAECLPAHFYSHKSPDAAFVNNMVVCRKFYDDILSLRNGELFSISDGATVTTAIASAQHLHTILVDDFELDLDLAISEFLFSKFVSKDLI</sequence>
<gene>
    <name evidence="3" type="ORF">OLEAN_C33210</name>
</gene>
<reference evidence="3 4" key="1">
    <citation type="journal article" date="2013" name="Nat. Commun.">
        <title>Genome sequence and functional genomic analysis of the oil-degrading bacterium Oleispira antarctica.</title>
        <authorList>
            <person name="Kube M."/>
            <person name="Chernikova T.N."/>
            <person name="Al-Ramahi Y."/>
            <person name="Beloqui A."/>
            <person name="Lopez-Cortez N."/>
            <person name="Guazzaroni M.E."/>
            <person name="Heipieper H.J."/>
            <person name="Klages S."/>
            <person name="Kotsyurbenko O.R."/>
            <person name="Langer I."/>
            <person name="Nechitaylo T.Y."/>
            <person name="Lunsdorf H."/>
            <person name="Fernandez M."/>
            <person name="Juarez S."/>
            <person name="Ciordia S."/>
            <person name="Singer A."/>
            <person name="Kagan O."/>
            <person name="Egorova O."/>
            <person name="Petit P.A."/>
            <person name="Stogios P."/>
            <person name="Kim Y."/>
            <person name="Tchigvintsev A."/>
            <person name="Flick R."/>
            <person name="Denaro R."/>
            <person name="Genovese M."/>
            <person name="Albar J.P."/>
            <person name="Reva O.N."/>
            <person name="Martinez-Gomariz M."/>
            <person name="Tran H."/>
            <person name="Ferrer M."/>
            <person name="Savchenko A."/>
            <person name="Yakunin A.F."/>
            <person name="Yakimov M.M."/>
            <person name="Golyshina O.V."/>
            <person name="Reinhardt R."/>
            <person name="Golyshin P.N."/>
        </authorList>
    </citation>
    <scope>NUCLEOTIDE SEQUENCE [LARGE SCALE GENOMIC DNA]</scope>
</reference>
<dbReference type="AlphaFoldDB" id="R4YR14"/>
<evidence type="ECO:0000256" key="1">
    <source>
        <dbReference type="ARBA" id="ARBA00006547"/>
    </source>
</evidence>
<dbReference type="Proteomes" id="UP000032749">
    <property type="component" value="Chromosome"/>
</dbReference>
<keyword evidence="3" id="KW-0808">Transferase</keyword>
<dbReference type="PANTHER" id="PTHR11786">
    <property type="entry name" value="N-HYDROXYARYLAMINE O-ACETYLTRANSFERASE"/>
    <property type="match status" value="1"/>
</dbReference>
<protein>
    <submittedName>
        <fullName evidence="3">N-acetyltransferase family protein</fullName>
    </submittedName>
</protein>
<proteinExistence type="inferred from homology"/>
<evidence type="ECO:0000313" key="4">
    <source>
        <dbReference type="Proteomes" id="UP000032749"/>
    </source>
</evidence>
<accession>R4YR14</accession>
<organism evidence="3 4">
    <name type="scientific">Oleispira antarctica RB-8</name>
    <dbReference type="NCBI Taxonomy" id="698738"/>
    <lineage>
        <taxon>Bacteria</taxon>
        <taxon>Pseudomonadati</taxon>
        <taxon>Pseudomonadota</taxon>
        <taxon>Gammaproteobacteria</taxon>
        <taxon>Oceanospirillales</taxon>
        <taxon>Oceanospirillaceae</taxon>
        <taxon>Oleispira</taxon>
    </lineage>
</organism>
<dbReference type="OrthoDB" id="7181050at2"/>